<dbReference type="Gene3D" id="3.10.10.10">
    <property type="entry name" value="HIV Type 1 Reverse Transcriptase, subunit A, domain 1"/>
    <property type="match status" value="1"/>
</dbReference>
<dbReference type="SUPFAM" id="SSF56672">
    <property type="entry name" value="DNA/RNA polymerases"/>
    <property type="match status" value="1"/>
</dbReference>
<dbReference type="InterPro" id="IPR051320">
    <property type="entry name" value="Viral_Replic_Matur_Polypro"/>
</dbReference>
<evidence type="ECO:0000313" key="3">
    <source>
        <dbReference type="Proteomes" id="UP001623348"/>
    </source>
</evidence>
<reference evidence="2 3" key="1">
    <citation type="submission" date="2024-06" db="EMBL/GenBank/DDBJ databases">
        <title>The draft genome of Grus japonensis, version 3.</title>
        <authorList>
            <person name="Nabeshima K."/>
            <person name="Suzuki S."/>
            <person name="Onuma M."/>
        </authorList>
    </citation>
    <scope>NUCLEOTIDE SEQUENCE [LARGE SCALE GENOMIC DNA]</scope>
    <source>
        <strain evidence="2 3">451A</strain>
    </source>
</reference>
<dbReference type="PANTHER" id="PTHR33064:SF29">
    <property type="entry name" value="PEPTIDASE A2 DOMAIN-CONTAINING PROTEIN-RELATED"/>
    <property type="match status" value="1"/>
</dbReference>
<dbReference type="PANTHER" id="PTHR33064">
    <property type="entry name" value="POL PROTEIN"/>
    <property type="match status" value="1"/>
</dbReference>
<evidence type="ECO:0000256" key="1">
    <source>
        <dbReference type="SAM" id="MobiDB-lite"/>
    </source>
</evidence>
<feature type="region of interest" description="Disordered" evidence="1">
    <location>
        <begin position="128"/>
        <end position="147"/>
    </location>
</feature>
<accession>A0ABC9WN80</accession>
<dbReference type="InterPro" id="IPR043502">
    <property type="entry name" value="DNA/RNA_pol_sf"/>
</dbReference>
<protein>
    <recommendedName>
        <fullName evidence="4">Reverse transcriptase</fullName>
    </recommendedName>
</protein>
<keyword evidence="3" id="KW-1185">Reference proteome</keyword>
<proteinExistence type="predicted"/>
<dbReference type="EMBL" id="BAAFJT010000003">
    <property type="protein sequence ID" value="GAB0186527.1"/>
    <property type="molecule type" value="Genomic_DNA"/>
</dbReference>
<sequence length="147" mass="16744">MVHQRRCLTNRDSLIPIHKLSRQLESQGAISRTHSPFNSPTWPVQKSNGEWRLMVDYRGLNEVTLSRSAALPDMLELQYEQQSKAAKWYATTNNHKCVFLNPFDSRVQATVCFHLEGHPVYLESTAPGVETQPHHLPWADPDHTGTG</sequence>
<name>A0ABC9WN80_GRUJA</name>
<comment type="caution">
    <text evidence="2">The sequence shown here is derived from an EMBL/GenBank/DDBJ whole genome shotgun (WGS) entry which is preliminary data.</text>
</comment>
<evidence type="ECO:0000313" key="2">
    <source>
        <dbReference type="EMBL" id="GAB0186527.1"/>
    </source>
</evidence>
<gene>
    <name evidence="2" type="ORF">GRJ2_001118000</name>
</gene>
<dbReference type="AlphaFoldDB" id="A0ABC9WN80"/>
<evidence type="ECO:0008006" key="4">
    <source>
        <dbReference type="Google" id="ProtNLM"/>
    </source>
</evidence>
<organism evidence="2 3">
    <name type="scientific">Grus japonensis</name>
    <name type="common">Japanese crane</name>
    <name type="synonym">Red-crowned crane</name>
    <dbReference type="NCBI Taxonomy" id="30415"/>
    <lineage>
        <taxon>Eukaryota</taxon>
        <taxon>Metazoa</taxon>
        <taxon>Chordata</taxon>
        <taxon>Craniata</taxon>
        <taxon>Vertebrata</taxon>
        <taxon>Euteleostomi</taxon>
        <taxon>Archelosauria</taxon>
        <taxon>Archosauria</taxon>
        <taxon>Dinosauria</taxon>
        <taxon>Saurischia</taxon>
        <taxon>Theropoda</taxon>
        <taxon>Coelurosauria</taxon>
        <taxon>Aves</taxon>
        <taxon>Neognathae</taxon>
        <taxon>Neoaves</taxon>
        <taxon>Gruiformes</taxon>
        <taxon>Gruidae</taxon>
        <taxon>Grus</taxon>
    </lineage>
</organism>
<dbReference type="Proteomes" id="UP001623348">
    <property type="component" value="Unassembled WGS sequence"/>
</dbReference>